<dbReference type="AlphaFoldDB" id="A0AAV7J0P1"/>
<gene>
    <name evidence="2" type="ORF">KQX54_011345</name>
</gene>
<name>A0AAV7J0P1_COTGL</name>
<organism evidence="2 3">
    <name type="scientific">Cotesia glomerata</name>
    <name type="common">Lepidopteran parasitic wasp</name>
    <name type="synonym">Apanteles glomeratus</name>
    <dbReference type="NCBI Taxonomy" id="32391"/>
    <lineage>
        <taxon>Eukaryota</taxon>
        <taxon>Metazoa</taxon>
        <taxon>Ecdysozoa</taxon>
        <taxon>Arthropoda</taxon>
        <taxon>Hexapoda</taxon>
        <taxon>Insecta</taxon>
        <taxon>Pterygota</taxon>
        <taxon>Neoptera</taxon>
        <taxon>Endopterygota</taxon>
        <taxon>Hymenoptera</taxon>
        <taxon>Apocrita</taxon>
        <taxon>Ichneumonoidea</taxon>
        <taxon>Braconidae</taxon>
        <taxon>Microgastrinae</taxon>
        <taxon>Cotesia</taxon>
    </lineage>
</organism>
<evidence type="ECO:0000313" key="3">
    <source>
        <dbReference type="Proteomes" id="UP000826195"/>
    </source>
</evidence>
<evidence type="ECO:0000256" key="1">
    <source>
        <dbReference type="SAM" id="MobiDB-lite"/>
    </source>
</evidence>
<feature type="compositionally biased region" description="Basic and acidic residues" evidence="1">
    <location>
        <begin position="30"/>
        <end position="56"/>
    </location>
</feature>
<keyword evidence="3" id="KW-1185">Reference proteome</keyword>
<comment type="caution">
    <text evidence="2">The sequence shown here is derived from an EMBL/GenBank/DDBJ whole genome shotgun (WGS) entry which is preliminary data.</text>
</comment>
<dbReference type="EMBL" id="JAHXZJ010000002">
    <property type="protein sequence ID" value="KAH0564308.1"/>
    <property type="molecule type" value="Genomic_DNA"/>
</dbReference>
<evidence type="ECO:0000313" key="2">
    <source>
        <dbReference type="EMBL" id="KAH0564308.1"/>
    </source>
</evidence>
<sequence>MISFRAETWSRLAPTNDMIARSSAYHTKMINEEERTDKGEENEAEKYAREDKERIKGGGGGRGIVEEDVDVEVEVEEIGRERRPQLQLPLVFKPPLDPLNPRENQCEALWYTY</sequence>
<proteinExistence type="predicted"/>
<protein>
    <submittedName>
        <fullName evidence="2">Uncharacterized protein</fullName>
    </submittedName>
</protein>
<dbReference type="Proteomes" id="UP000826195">
    <property type="component" value="Unassembled WGS sequence"/>
</dbReference>
<accession>A0AAV7J0P1</accession>
<reference evidence="2 3" key="1">
    <citation type="journal article" date="2021" name="J. Hered.">
        <title>A chromosome-level genome assembly of the parasitoid wasp, Cotesia glomerata (Hymenoptera: Braconidae).</title>
        <authorList>
            <person name="Pinto B.J."/>
            <person name="Weis J.J."/>
            <person name="Gamble T."/>
            <person name="Ode P.J."/>
            <person name="Paul R."/>
            <person name="Zaspel J.M."/>
        </authorList>
    </citation>
    <scope>NUCLEOTIDE SEQUENCE [LARGE SCALE GENOMIC DNA]</scope>
    <source>
        <strain evidence="2">CgM1</strain>
    </source>
</reference>
<feature type="region of interest" description="Disordered" evidence="1">
    <location>
        <begin position="30"/>
        <end position="63"/>
    </location>
</feature>